<accession>A0ABT4LEF9</accession>
<dbReference type="PANTHER" id="PTHR32322">
    <property type="entry name" value="INNER MEMBRANE TRANSPORTER"/>
    <property type="match status" value="1"/>
</dbReference>
<proteinExistence type="inferred from homology"/>
<feature type="domain" description="EamA" evidence="7">
    <location>
        <begin position="7"/>
        <end position="130"/>
    </location>
</feature>
<evidence type="ECO:0000256" key="1">
    <source>
        <dbReference type="ARBA" id="ARBA00004141"/>
    </source>
</evidence>
<comment type="subcellular location">
    <subcellularLocation>
        <location evidence="1">Membrane</location>
        <topology evidence="1">Multi-pass membrane protein</topology>
    </subcellularLocation>
</comment>
<comment type="caution">
    <text evidence="8">The sequence shown here is derived from an EMBL/GenBank/DDBJ whole genome shotgun (WGS) entry which is preliminary data.</text>
</comment>
<gene>
    <name evidence="8" type="ORF">O4H49_01775</name>
</gene>
<dbReference type="PANTHER" id="PTHR32322:SF2">
    <property type="entry name" value="EAMA DOMAIN-CONTAINING PROTEIN"/>
    <property type="match status" value="1"/>
</dbReference>
<dbReference type="Pfam" id="PF00892">
    <property type="entry name" value="EamA"/>
    <property type="match status" value="2"/>
</dbReference>
<feature type="transmembrane region" description="Helical" evidence="6">
    <location>
        <begin position="272"/>
        <end position="290"/>
    </location>
</feature>
<keyword evidence="3 6" id="KW-0812">Transmembrane</keyword>
<comment type="similarity">
    <text evidence="2">Belongs to the EamA transporter family.</text>
</comment>
<feature type="transmembrane region" description="Helical" evidence="6">
    <location>
        <begin position="245"/>
        <end position="266"/>
    </location>
</feature>
<dbReference type="InterPro" id="IPR037185">
    <property type="entry name" value="EmrE-like"/>
</dbReference>
<dbReference type="Proteomes" id="UP001069802">
    <property type="component" value="Unassembled WGS sequence"/>
</dbReference>
<evidence type="ECO:0000256" key="2">
    <source>
        <dbReference type="ARBA" id="ARBA00007362"/>
    </source>
</evidence>
<evidence type="ECO:0000256" key="4">
    <source>
        <dbReference type="ARBA" id="ARBA00022989"/>
    </source>
</evidence>
<keyword evidence="9" id="KW-1185">Reference proteome</keyword>
<feature type="domain" description="EamA" evidence="7">
    <location>
        <begin position="156"/>
        <end position="285"/>
    </location>
</feature>
<feature type="transmembrane region" description="Helical" evidence="6">
    <location>
        <begin position="122"/>
        <end position="142"/>
    </location>
</feature>
<evidence type="ECO:0000313" key="8">
    <source>
        <dbReference type="EMBL" id="MCZ4279486.1"/>
    </source>
</evidence>
<keyword evidence="5 6" id="KW-0472">Membrane</keyword>
<evidence type="ECO:0000256" key="6">
    <source>
        <dbReference type="SAM" id="Phobius"/>
    </source>
</evidence>
<dbReference type="EMBL" id="JAPWGY010000001">
    <property type="protein sequence ID" value="MCZ4279486.1"/>
    <property type="molecule type" value="Genomic_DNA"/>
</dbReference>
<feature type="transmembrane region" description="Helical" evidence="6">
    <location>
        <begin position="7"/>
        <end position="29"/>
    </location>
</feature>
<reference evidence="8" key="1">
    <citation type="submission" date="2022-12" db="EMBL/GenBank/DDBJ databases">
        <title>Bacterial isolates from different developmental stages of Nematostella vectensis.</title>
        <authorList>
            <person name="Fraune S."/>
        </authorList>
    </citation>
    <scope>NUCLEOTIDE SEQUENCE</scope>
    <source>
        <strain evidence="8">G21630-S1</strain>
    </source>
</reference>
<feature type="transmembrane region" description="Helical" evidence="6">
    <location>
        <begin position="154"/>
        <end position="173"/>
    </location>
</feature>
<sequence>MNSKNSGWINGFIGMLIFSGSLPATRIAVADFDPVFLTLARASIAALLALVVLKAFAVKRPVKGDLVSLIVVSFGVVIGFPLLTAYALQYIPTTQSIVFVGLLPLMTAIFGILRGDERPGPAFWIFSCLGSGLVIGFALSLSGVTSAGPLSPEALIGCALMLVAIVVCGLGYAEGARLSRRLGGWQVISWALVLSMPITLPLTYVSRPESFAGQGQLAWFGLAYVSLFSMLLGFVFWYRGLAQGGIAAVGQLQLLQPFFGLVLAAVLLQETVGWAMVLVAAAVALCVTGAKRFA</sequence>
<evidence type="ECO:0000256" key="5">
    <source>
        <dbReference type="ARBA" id="ARBA00023136"/>
    </source>
</evidence>
<dbReference type="InterPro" id="IPR050638">
    <property type="entry name" value="AA-Vitamin_Transporters"/>
</dbReference>
<dbReference type="SUPFAM" id="SSF103481">
    <property type="entry name" value="Multidrug resistance efflux transporter EmrE"/>
    <property type="match status" value="2"/>
</dbReference>
<keyword evidence="4 6" id="KW-1133">Transmembrane helix</keyword>
<feature type="transmembrane region" description="Helical" evidence="6">
    <location>
        <begin position="217"/>
        <end position="238"/>
    </location>
</feature>
<protein>
    <submittedName>
        <fullName evidence="8">DMT family transporter</fullName>
    </submittedName>
</protein>
<feature type="transmembrane region" description="Helical" evidence="6">
    <location>
        <begin position="69"/>
        <end position="91"/>
    </location>
</feature>
<feature type="transmembrane region" description="Helical" evidence="6">
    <location>
        <begin position="185"/>
        <end position="205"/>
    </location>
</feature>
<name>A0ABT4LEF9_9PROT</name>
<feature type="transmembrane region" description="Helical" evidence="6">
    <location>
        <begin position="35"/>
        <end position="57"/>
    </location>
</feature>
<organism evidence="8 9">
    <name type="scientific">Kiloniella laminariae</name>
    <dbReference type="NCBI Taxonomy" id="454162"/>
    <lineage>
        <taxon>Bacteria</taxon>
        <taxon>Pseudomonadati</taxon>
        <taxon>Pseudomonadota</taxon>
        <taxon>Alphaproteobacteria</taxon>
        <taxon>Rhodospirillales</taxon>
        <taxon>Kiloniellaceae</taxon>
        <taxon>Kiloniella</taxon>
    </lineage>
</organism>
<dbReference type="InterPro" id="IPR000620">
    <property type="entry name" value="EamA_dom"/>
</dbReference>
<evidence type="ECO:0000259" key="7">
    <source>
        <dbReference type="Pfam" id="PF00892"/>
    </source>
</evidence>
<evidence type="ECO:0000256" key="3">
    <source>
        <dbReference type="ARBA" id="ARBA00022692"/>
    </source>
</evidence>
<feature type="transmembrane region" description="Helical" evidence="6">
    <location>
        <begin position="97"/>
        <end position="115"/>
    </location>
</feature>
<evidence type="ECO:0000313" key="9">
    <source>
        <dbReference type="Proteomes" id="UP001069802"/>
    </source>
</evidence>